<protein>
    <submittedName>
        <fullName evidence="1">Uncharacterized protein</fullName>
    </submittedName>
</protein>
<evidence type="ECO:0000313" key="2">
    <source>
        <dbReference type="Proteomes" id="UP000293377"/>
    </source>
</evidence>
<sequence length="72" mass="8210">MRFFLHDISKVSVSFFGVAIGTLGITNKVVKKFLSNYLRNNGFVTQEEFADLNNTVKDIASKQDKIEKQLQK</sequence>
<name>A0A4Q6I3S4_9RICK</name>
<gene>
    <name evidence="1" type="ORF">DRF75_03835</name>
</gene>
<dbReference type="Proteomes" id="UP000293377">
    <property type="component" value="Unassembled WGS sequence"/>
</dbReference>
<evidence type="ECO:0000313" key="1">
    <source>
        <dbReference type="EMBL" id="RZB12502.1"/>
    </source>
</evidence>
<dbReference type="AlphaFoldDB" id="A0A4Q6I3S4"/>
<reference evidence="1 2" key="1">
    <citation type="submission" date="2018-06" db="EMBL/GenBank/DDBJ databases">
        <title>Complete Genome Sequence of Ehrlichia minasensis Isolated From Cattle.</title>
        <authorList>
            <person name="Aguiar D.M."/>
            <person name="Araujo J.P.A.Jr."/>
            <person name="Nakazato L."/>
            <person name="Bard E."/>
            <person name="Cabezas-Cruz A."/>
        </authorList>
    </citation>
    <scope>NUCLEOTIDE SEQUENCE [LARGE SCALE GENOMIC DNA]</scope>
    <source>
        <strain evidence="1 2">B11</strain>
    </source>
</reference>
<organism evidence="1 2">
    <name type="scientific">Ehrlichia minasensis</name>
    <dbReference type="NCBI Taxonomy" id="1242993"/>
    <lineage>
        <taxon>Bacteria</taxon>
        <taxon>Pseudomonadati</taxon>
        <taxon>Pseudomonadota</taxon>
        <taxon>Alphaproteobacteria</taxon>
        <taxon>Rickettsiales</taxon>
        <taxon>Anaplasmataceae</taxon>
        <taxon>Ehrlichia</taxon>
    </lineage>
</organism>
<dbReference type="EMBL" id="QOHL01000018">
    <property type="protein sequence ID" value="RZB12502.1"/>
    <property type="molecule type" value="Genomic_DNA"/>
</dbReference>
<dbReference type="RefSeq" id="WP_045171166.1">
    <property type="nucleotide sequence ID" value="NZ_QOHL01000018.1"/>
</dbReference>
<accession>A0A4Q6I3S4</accession>
<comment type="caution">
    <text evidence="1">The sequence shown here is derived from an EMBL/GenBank/DDBJ whole genome shotgun (WGS) entry which is preliminary data.</text>
</comment>
<dbReference type="OrthoDB" id="7163152at2"/>
<keyword evidence="2" id="KW-1185">Reference proteome</keyword>
<proteinExistence type="predicted"/>